<name>A0A2M4D4C0_ANODA</name>
<organism evidence="2">
    <name type="scientific">Anopheles darlingi</name>
    <name type="common">Mosquito</name>
    <dbReference type="NCBI Taxonomy" id="43151"/>
    <lineage>
        <taxon>Eukaryota</taxon>
        <taxon>Metazoa</taxon>
        <taxon>Ecdysozoa</taxon>
        <taxon>Arthropoda</taxon>
        <taxon>Hexapoda</taxon>
        <taxon>Insecta</taxon>
        <taxon>Pterygota</taxon>
        <taxon>Neoptera</taxon>
        <taxon>Endopterygota</taxon>
        <taxon>Diptera</taxon>
        <taxon>Nematocera</taxon>
        <taxon>Culicoidea</taxon>
        <taxon>Culicidae</taxon>
        <taxon>Anophelinae</taxon>
        <taxon>Anopheles</taxon>
    </lineage>
</organism>
<keyword evidence="1" id="KW-0472">Membrane</keyword>
<feature type="transmembrane region" description="Helical" evidence="1">
    <location>
        <begin position="14"/>
        <end position="35"/>
    </location>
</feature>
<evidence type="ECO:0000313" key="2">
    <source>
        <dbReference type="EMBL" id="MBW72410.1"/>
    </source>
</evidence>
<keyword evidence="1" id="KW-0812">Transmembrane</keyword>
<dbReference type="AlphaFoldDB" id="A0A2M4D4C0"/>
<reference evidence="2" key="1">
    <citation type="submission" date="2018-01" db="EMBL/GenBank/DDBJ databases">
        <title>An insight into the sialome of Amazonian anophelines.</title>
        <authorList>
            <person name="Ribeiro J.M."/>
            <person name="Scarpassa V."/>
            <person name="Calvo E."/>
        </authorList>
    </citation>
    <scope>NUCLEOTIDE SEQUENCE</scope>
</reference>
<evidence type="ECO:0000256" key="1">
    <source>
        <dbReference type="SAM" id="Phobius"/>
    </source>
</evidence>
<accession>A0A2M4D4C0</accession>
<dbReference type="EMBL" id="GGFL01008232">
    <property type="protein sequence ID" value="MBW72410.1"/>
    <property type="molecule type" value="Transcribed_RNA"/>
</dbReference>
<proteinExistence type="predicted"/>
<protein>
    <submittedName>
        <fullName evidence="2">Putative secreted protein</fullName>
    </submittedName>
</protein>
<keyword evidence="1" id="KW-1133">Transmembrane helix</keyword>
<sequence>MMRGHDHAASWTSIAKLVLVCLFTIFFCLSAYLCARFQFYSHYKAWFCPSGNTRCTILDEEAALLVYASTDSTR</sequence>